<reference evidence="1" key="1">
    <citation type="journal article" date="2014" name="Front. Microbiol.">
        <title>High frequency of phylogenetically diverse reductive dehalogenase-homologous genes in deep subseafloor sedimentary metagenomes.</title>
        <authorList>
            <person name="Kawai M."/>
            <person name="Futagami T."/>
            <person name="Toyoda A."/>
            <person name="Takaki Y."/>
            <person name="Nishi S."/>
            <person name="Hori S."/>
            <person name="Arai W."/>
            <person name="Tsubouchi T."/>
            <person name="Morono Y."/>
            <person name="Uchiyama I."/>
            <person name="Ito T."/>
            <person name="Fujiyama A."/>
            <person name="Inagaki F."/>
            <person name="Takami H."/>
        </authorList>
    </citation>
    <scope>NUCLEOTIDE SEQUENCE</scope>
    <source>
        <strain evidence="1">Expedition CK06-06</strain>
    </source>
</reference>
<dbReference type="AlphaFoldDB" id="X1EGC6"/>
<protein>
    <submittedName>
        <fullName evidence="1">Uncharacterized protein</fullName>
    </submittedName>
</protein>
<organism evidence="1">
    <name type="scientific">marine sediment metagenome</name>
    <dbReference type="NCBI Taxonomy" id="412755"/>
    <lineage>
        <taxon>unclassified sequences</taxon>
        <taxon>metagenomes</taxon>
        <taxon>ecological metagenomes</taxon>
    </lineage>
</organism>
<evidence type="ECO:0000313" key="1">
    <source>
        <dbReference type="EMBL" id="GAH31652.1"/>
    </source>
</evidence>
<comment type="caution">
    <text evidence="1">The sequence shown here is derived from an EMBL/GenBank/DDBJ whole genome shotgun (WGS) entry which is preliminary data.</text>
</comment>
<dbReference type="EMBL" id="BARU01011547">
    <property type="protein sequence ID" value="GAH31652.1"/>
    <property type="molecule type" value="Genomic_DNA"/>
</dbReference>
<feature type="non-terminal residue" evidence="1">
    <location>
        <position position="107"/>
    </location>
</feature>
<sequence>MNEYAVLVKLLTRTGTPIGASVEDMLDALGLPEDTGRHLLFQKMGSLHKRVTPLGLFIKHNPVAGVFYLDTSDEVNLAQSTALPDRLAATLLIVITLAYQEGGWVSV</sequence>
<proteinExistence type="predicted"/>
<accession>X1EGC6</accession>
<name>X1EGC6_9ZZZZ</name>
<gene>
    <name evidence="1" type="ORF">S03H2_21638</name>
</gene>